<evidence type="ECO:0000313" key="1">
    <source>
        <dbReference type="EMBL" id="GAH23402.1"/>
    </source>
</evidence>
<reference evidence="1" key="1">
    <citation type="journal article" date="2014" name="Front. Microbiol.">
        <title>High frequency of phylogenetically diverse reductive dehalogenase-homologous genes in deep subseafloor sedimentary metagenomes.</title>
        <authorList>
            <person name="Kawai M."/>
            <person name="Futagami T."/>
            <person name="Toyoda A."/>
            <person name="Takaki Y."/>
            <person name="Nishi S."/>
            <person name="Hori S."/>
            <person name="Arai W."/>
            <person name="Tsubouchi T."/>
            <person name="Morono Y."/>
            <person name="Uchiyama I."/>
            <person name="Ito T."/>
            <person name="Fujiyama A."/>
            <person name="Inagaki F."/>
            <person name="Takami H."/>
        </authorList>
    </citation>
    <scope>NUCLEOTIDE SEQUENCE</scope>
    <source>
        <strain evidence="1">Expedition CK06-06</strain>
    </source>
</reference>
<feature type="non-terminal residue" evidence="1">
    <location>
        <position position="1"/>
    </location>
</feature>
<accession>X1DTC0</accession>
<name>X1DTC0_9ZZZZ</name>
<organism evidence="1">
    <name type="scientific">marine sediment metagenome</name>
    <dbReference type="NCBI Taxonomy" id="412755"/>
    <lineage>
        <taxon>unclassified sequences</taxon>
        <taxon>metagenomes</taxon>
        <taxon>ecological metagenomes</taxon>
    </lineage>
</organism>
<gene>
    <name evidence="1" type="ORF">S01H4_65176</name>
</gene>
<dbReference type="EMBL" id="BART01039786">
    <property type="protein sequence ID" value="GAH23402.1"/>
    <property type="molecule type" value="Genomic_DNA"/>
</dbReference>
<dbReference type="AlphaFoldDB" id="X1DTC0"/>
<sequence length="44" mass="5093">HDLIEEYIKICIVSGRPDEYRIIEGNKKIQNAINAVSFLVYTLL</sequence>
<protein>
    <submittedName>
        <fullName evidence="1">Uncharacterized protein</fullName>
    </submittedName>
</protein>
<proteinExistence type="predicted"/>
<comment type="caution">
    <text evidence="1">The sequence shown here is derived from an EMBL/GenBank/DDBJ whole genome shotgun (WGS) entry which is preliminary data.</text>
</comment>